<accession>A0A197JSC5</accession>
<feature type="compositionally biased region" description="Low complexity" evidence="1">
    <location>
        <begin position="250"/>
        <end position="272"/>
    </location>
</feature>
<feature type="region of interest" description="Disordered" evidence="1">
    <location>
        <begin position="195"/>
        <end position="330"/>
    </location>
</feature>
<keyword evidence="3" id="KW-1185">Reference proteome</keyword>
<reference evidence="2 3" key="1">
    <citation type="submission" date="2016-05" db="EMBL/GenBank/DDBJ databases">
        <title>Genome sequencing reveals origins of a unique bacterial endosymbiosis in the earliest lineages of terrestrial Fungi.</title>
        <authorList>
            <consortium name="DOE Joint Genome Institute"/>
            <person name="Uehling J."/>
            <person name="Gryganskyi A."/>
            <person name="Hameed K."/>
            <person name="Tschaplinski T."/>
            <person name="Misztal P."/>
            <person name="Wu S."/>
            <person name="Desiro A."/>
            <person name="Vande Pol N."/>
            <person name="Du Z.-Y."/>
            <person name="Zienkiewicz A."/>
            <person name="Zienkiewicz K."/>
            <person name="Morin E."/>
            <person name="Tisserant E."/>
            <person name="Splivallo R."/>
            <person name="Hainaut M."/>
            <person name="Henrissat B."/>
            <person name="Ohm R."/>
            <person name="Kuo A."/>
            <person name="Yan J."/>
            <person name="Lipzen A."/>
            <person name="Nolan M."/>
            <person name="Labutti K."/>
            <person name="Barry K."/>
            <person name="Goldstein A."/>
            <person name="Labbe J."/>
            <person name="Schadt C."/>
            <person name="Tuskan G."/>
            <person name="Grigoriev I."/>
            <person name="Martin F."/>
            <person name="Vilgalys R."/>
            <person name="Bonito G."/>
        </authorList>
    </citation>
    <scope>NUCLEOTIDE SEQUENCE [LARGE SCALE GENOMIC DNA]</scope>
    <source>
        <strain evidence="2 3">AG-77</strain>
    </source>
</reference>
<proteinExistence type="predicted"/>
<evidence type="ECO:0000313" key="3">
    <source>
        <dbReference type="Proteomes" id="UP000078512"/>
    </source>
</evidence>
<dbReference type="AlphaFoldDB" id="A0A197JSC5"/>
<name>A0A197JSC5_9FUNG</name>
<sequence length="330" mass="35135">MDAAIAETNPETHRDSQYRTGSCILPTEPYGLDQLSVSKISLPFGSWGGKVGELWQQCFITFLHELEPLIMDATLSGLVMDQYHRQFRQEMQPPVHPPGMDKPNRLSPNLNTASVSTFPSLGAAAAYNRAVNNLQKLEGAIAGGGSLTAAVAAAIKSDDVNEFDREPVDRQSDTSHVMATTLIQKMSTPSLRQQFLASRSASDPGNPSPKAYSTSDTGQREREKDAEEVGEVRMMAPTARKMNRSRNSIRHSSISAGSGSGSASGPTTSASPNAGGGLHSPRIGYGGLRRQESIKSNGGLHSPQAQSANVAVADVIEGDGDPEDQQQATC</sequence>
<protein>
    <submittedName>
        <fullName evidence="2">Uncharacterized protein</fullName>
    </submittedName>
</protein>
<dbReference type="OrthoDB" id="2013972at2759"/>
<gene>
    <name evidence="2" type="ORF">K457DRAFT_641512</name>
</gene>
<dbReference type="Proteomes" id="UP000078512">
    <property type="component" value="Unassembled WGS sequence"/>
</dbReference>
<dbReference type="EMBL" id="KV442059">
    <property type="protein sequence ID" value="OAQ27224.1"/>
    <property type="molecule type" value="Genomic_DNA"/>
</dbReference>
<feature type="compositionally biased region" description="Polar residues" evidence="1">
    <location>
        <begin position="195"/>
        <end position="217"/>
    </location>
</feature>
<feature type="region of interest" description="Disordered" evidence="1">
    <location>
        <begin position="1"/>
        <end position="20"/>
    </location>
</feature>
<evidence type="ECO:0000313" key="2">
    <source>
        <dbReference type="EMBL" id="OAQ27224.1"/>
    </source>
</evidence>
<organism evidence="2 3">
    <name type="scientific">Linnemannia elongata AG-77</name>
    <dbReference type="NCBI Taxonomy" id="1314771"/>
    <lineage>
        <taxon>Eukaryota</taxon>
        <taxon>Fungi</taxon>
        <taxon>Fungi incertae sedis</taxon>
        <taxon>Mucoromycota</taxon>
        <taxon>Mortierellomycotina</taxon>
        <taxon>Mortierellomycetes</taxon>
        <taxon>Mortierellales</taxon>
        <taxon>Mortierellaceae</taxon>
        <taxon>Linnemannia</taxon>
    </lineage>
</organism>
<evidence type="ECO:0000256" key="1">
    <source>
        <dbReference type="SAM" id="MobiDB-lite"/>
    </source>
</evidence>
<feature type="compositionally biased region" description="Basic and acidic residues" evidence="1">
    <location>
        <begin position="218"/>
        <end position="231"/>
    </location>
</feature>